<feature type="transmembrane region" description="Helical" evidence="5">
    <location>
        <begin position="24"/>
        <end position="42"/>
    </location>
</feature>
<feature type="transmembrane region" description="Helical" evidence="5">
    <location>
        <begin position="145"/>
        <end position="167"/>
    </location>
</feature>
<dbReference type="PANTHER" id="PTHR30414:SF0">
    <property type="entry name" value="MINICONDUCTANCE MECHANOSENSITIVE CHANNEL YBDG"/>
    <property type="match status" value="1"/>
</dbReference>
<evidence type="ECO:0000256" key="1">
    <source>
        <dbReference type="ARBA" id="ARBA00004370"/>
    </source>
</evidence>
<evidence type="ECO:0000256" key="2">
    <source>
        <dbReference type="ARBA" id="ARBA00022692"/>
    </source>
</evidence>
<feature type="transmembrane region" description="Helical" evidence="5">
    <location>
        <begin position="77"/>
        <end position="95"/>
    </location>
</feature>
<evidence type="ECO:0000259" key="6">
    <source>
        <dbReference type="Pfam" id="PF00924"/>
    </source>
</evidence>
<dbReference type="Gene3D" id="2.30.30.60">
    <property type="match status" value="1"/>
</dbReference>
<feature type="transmembrane region" description="Helical" evidence="5">
    <location>
        <begin position="174"/>
        <end position="200"/>
    </location>
</feature>
<dbReference type="AlphaFoldDB" id="A0A552V1P5"/>
<dbReference type="Proteomes" id="UP000320643">
    <property type="component" value="Unassembled WGS sequence"/>
</dbReference>
<gene>
    <name evidence="7" type="ORF">FMM05_11225</name>
</gene>
<feature type="transmembrane region" description="Helical" evidence="5">
    <location>
        <begin position="104"/>
        <end position="125"/>
    </location>
</feature>
<dbReference type="GO" id="GO:0005886">
    <property type="term" value="C:plasma membrane"/>
    <property type="evidence" value="ECO:0007669"/>
    <property type="project" value="TreeGrafter"/>
</dbReference>
<evidence type="ECO:0000313" key="7">
    <source>
        <dbReference type="EMBL" id="TRW24396.1"/>
    </source>
</evidence>
<evidence type="ECO:0000256" key="3">
    <source>
        <dbReference type="ARBA" id="ARBA00022989"/>
    </source>
</evidence>
<sequence>MKEKEYNWLYTILRDMDFSRTTSLYANLIFNLIVIAIITIIIDKVAKKVLVVVMNLIARKTKTSFDDFVVQNKTPQYVAHLIPLVFIYKVVPLALKSFTYWEYVFSKGITAFILLLSLWIIRSIFNSLRDYLKLQPDYNDKPIDSYIQVVMIMLWIFAITAIVLILFNTSMTALISTFGAISALVIVIFKDTILGLVASIQVTINDIVRIGDWITIEKFGADGDVIEINLATVKVRNFDNTTTTIPTYSLISDSFKNWRGMLDSDGRRIKRHILIKANSVRFLHESELADLKKIQLISDYLDNRKADIDKYNEQNNIDKALSINGRNLTNLGVFRKYITSYIEKHPGVNKDMNIMCRHLQPTEKGIPIEIYVFTSDKRWINHEYIMADIFDHIIASVAYFDLEIFELPTGKGYVDA</sequence>
<comment type="subcellular location">
    <subcellularLocation>
        <location evidence="1">Membrane</location>
    </subcellularLocation>
</comment>
<keyword evidence="8" id="KW-1185">Reference proteome</keyword>
<dbReference type="OrthoDB" id="9775207at2"/>
<feature type="domain" description="Mechanosensitive ion channel MscS" evidence="6">
    <location>
        <begin position="191"/>
        <end position="259"/>
    </location>
</feature>
<accession>A0A552V1P5</accession>
<dbReference type="PANTHER" id="PTHR30414">
    <property type="entry name" value="MINICONDUCTANCE MECHANOSENSITIVE CHANNEL YBDG"/>
    <property type="match status" value="1"/>
</dbReference>
<dbReference type="GO" id="GO:0071470">
    <property type="term" value="P:cellular response to osmotic stress"/>
    <property type="evidence" value="ECO:0007669"/>
    <property type="project" value="InterPro"/>
</dbReference>
<evidence type="ECO:0000256" key="4">
    <source>
        <dbReference type="ARBA" id="ARBA00023136"/>
    </source>
</evidence>
<proteinExistence type="predicted"/>
<keyword evidence="3 5" id="KW-1133">Transmembrane helix</keyword>
<dbReference type="GO" id="GO:0008381">
    <property type="term" value="F:mechanosensitive monoatomic ion channel activity"/>
    <property type="evidence" value="ECO:0007669"/>
    <property type="project" value="InterPro"/>
</dbReference>
<dbReference type="InterPro" id="IPR006685">
    <property type="entry name" value="MscS_channel_2nd"/>
</dbReference>
<dbReference type="EMBL" id="VJVZ01000006">
    <property type="protein sequence ID" value="TRW24396.1"/>
    <property type="molecule type" value="Genomic_DNA"/>
</dbReference>
<dbReference type="SUPFAM" id="SSF50182">
    <property type="entry name" value="Sm-like ribonucleoproteins"/>
    <property type="match status" value="1"/>
</dbReference>
<dbReference type="RefSeq" id="WP_143373476.1">
    <property type="nucleotide sequence ID" value="NZ_VJVZ01000006.1"/>
</dbReference>
<dbReference type="InterPro" id="IPR030192">
    <property type="entry name" value="YbdG"/>
</dbReference>
<comment type="caution">
    <text evidence="7">The sequence shown here is derived from an EMBL/GenBank/DDBJ whole genome shotgun (WGS) entry which is preliminary data.</text>
</comment>
<evidence type="ECO:0000256" key="5">
    <source>
        <dbReference type="SAM" id="Phobius"/>
    </source>
</evidence>
<organism evidence="7 8">
    <name type="scientific">Flavobacterium zepuense</name>
    <dbReference type="NCBI Taxonomy" id="2593302"/>
    <lineage>
        <taxon>Bacteria</taxon>
        <taxon>Pseudomonadati</taxon>
        <taxon>Bacteroidota</taxon>
        <taxon>Flavobacteriia</taxon>
        <taxon>Flavobacteriales</taxon>
        <taxon>Flavobacteriaceae</taxon>
        <taxon>Flavobacterium</taxon>
    </lineage>
</organism>
<keyword evidence="2 5" id="KW-0812">Transmembrane</keyword>
<evidence type="ECO:0000313" key="8">
    <source>
        <dbReference type="Proteomes" id="UP000320643"/>
    </source>
</evidence>
<reference evidence="7 8" key="1">
    <citation type="submission" date="2019-07" db="EMBL/GenBank/DDBJ databases">
        <title>Flavobacterium sp. nov., isolated from glacier ice.</title>
        <authorList>
            <person name="Liu Q."/>
            <person name="Xin Y.-H."/>
        </authorList>
    </citation>
    <scope>NUCLEOTIDE SEQUENCE [LARGE SCALE GENOMIC DNA]</scope>
    <source>
        <strain evidence="7 8">ZT4R6</strain>
    </source>
</reference>
<dbReference type="InterPro" id="IPR010920">
    <property type="entry name" value="LSM_dom_sf"/>
</dbReference>
<name>A0A552V1P5_9FLAO</name>
<dbReference type="InterPro" id="IPR023408">
    <property type="entry name" value="MscS_beta-dom_sf"/>
</dbReference>
<dbReference type="Pfam" id="PF00924">
    <property type="entry name" value="MS_channel_2nd"/>
    <property type="match status" value="1"/>
</dbReference>
<keyword evidence="4 5" id="KW-0472">Membrane</keyword>
<protein>
    <submittedName>
        <fullName evidence="7">Mechanosensitive ion channel</fullName>
    </submittedName>
</protein>